<reference evidence="1 2" key="1">
    <citation type="journal article" date="2021" name="Sci. Rep.">
        <title>The distribution of antibiotic resistance genes in chicken gut microbiota commensals.</title>
        <authorList>
            <person name="Juricova H."/>
            <person name="Matiasovicova J."/>
            <person name="Kubasova T."/>
            <person name="Cejkova D."/>
            <person name="Rychlik I."/>
        </authorList>
    </citation>
    <scope>NUCLEOTIDE SEQUENCE [LARGE SCALE GENOMIC DNA]</scope>
    <source>
        <strain evidence="1 2">An431b</strain>
    </source>
</reference>
<name>A0ABS2G9Y9_9FIRM</name>
<dbReference type="EMBL" id="JACSNV010000011">
    <property type="protein sequence ID" value="MBM6878274.1"/>
    <property type="molecule type" value="Genomic_DNA"/>
</dbReference>
<keyword evidence="2" id="KW-1185">Reference proteome</keyword>
<protein>
    <submittedName>
        <fullName evidence="1">Uncharacterized protein</fullName>
    </submittedName>
</protein>
<evidence type="ECO:0000313" key="2">
    <source>
        <dbReference type="Proteomes" id="UP000729290"/>
    </source>
</evidence>
<gene>
    <name evidence="1" type="ORF">H9X83_08900</name>
</gene>
<organism evidence="1 2">
    <name type="scientific">Anaerotignum lactatifermentans</name>
    <dbReference type="NCBI Taxonomy" id="160404"/>
    <lineage>
        <taxon>Bacteria</taxon>
        <taxon>Bacillati</taxon>
        <taxon>Bacillota</taxon>
        <taxon>Clostridia</taxon>
        <taxon>Lachnospirales</taxon>
        <taxon>Anaerotignaceae</taxon>
        <taxon>Anaerotignum</taxon>
    </lineage>
</organism>
<comment type="caution">
    <text evidence="1">The sequence shown here is derived from an EMBL/GenBank/DDBJ whole genome shotgun (WGS) entry which is preliminary data.</text>
</comment>
<dbReference type="RefSeq" id="WP_205133945.1">
    <property type="nucleotide sequence ID" value="NZ_JACSNT010000010.1"/>
</dbReference>
<accession>A0ABS2G9Y9</accession>
<dbReference type="Proteomes" id="UP000729290">
    <property type="component" value="Unassembled WGS sequence"/>
</dbReference>
<evidence type="ECO:0000313" key="1">
    <source>
        <dbReference type="EMBL" id="MBM6878274.1"/>
    </source>
</evidence>
<sequence length="90" mass="10509">MEEHKNQSRGLLEYLASHTGCMYISDLRCPDHTAKLKEILPEVPLMDYSAWEWNDAVFYITGEKRSFQTQKEAQEHLCQYLEQGVAEEAK</sequence>
<proteinExistence type="predicted"/>